<evidence type="ECO:0000313" key="3">
    <source>
        <dbReference type="Proteomes" id="UP000018888"/>
    </source>
</evidence>
<gene>
    <name evidence="2" type="ORF">GLOIN_2v1821362</name>
</gene>
<accession>A0A2P4NZE1</accession>
<reference evidence="2 3" key="1">
    <citation type="journal article" date="2013" name="Proc. Natl. Acad. Sci. U.S.A.">
        <title>Genome of an arbuscular mycorrhizal fungus provides insight into the oldest plant symbiosis.</title>
        <authorList>
            <person name="Tisserant E."/>
            <person name="Malbreil M."/>
            <person name="Kuo A."/>
            <person name="Kohler A."/>
            <person name="Symeonidi A."/>
            <person name="Balestrini R."/>
            <person name="Charron P."/>
            <person name="Duensing N."/>
            <person name="Frei Dit Frey N."/>
            <person name="Gianinazzi-Pearson V."/>
            <person name="Gilbert L.B."/>
            <person name="Handa Y."/>
            <person name="Herr J.R."/>
            <person name="Hijri M."/>
            <person name="Koul R."/>
            <person name="Kawaguchi M."/>
            <person name="Krajinski F."/>
            <person name="Lammers P.J."/>
            <person name="Masclaux F.G."/>
            <person name="Murat C."/>
            <person name="Morin E."/>
            <person name="Ndikumana S."/>
            <person name="Pagni M."/>
            <person name="Petitpierre D."/>
            <person name="Requena N."/>
            <person name="Rosikiewicz P."/>
            <person name="Riley R."/>
            <person name="Saito K."/>
            <person name="San Clemente H."/>
            <person name="Shapiro H."/>
            <person name="van Tuinen D."/>
            <person name="Becard G."/>
            <person name="Bonfante P."/>
            <person name="Paszkowski U."/>
            <person name="Shachar-Hill Y.Y."/>
            <person name="Tuskan G.A."/>
            <person name="Young P.W."/>
            <person name="Sanders I.R."/>
            <person name="Henrissat B."/>
            <person name="Rensing S.A."/>
            <person name="Grigoriev I.V."/>
            <person name="Corradi N."/>
            <person name="Roux C."/>
            <person name="Martin F."/>
        </authorList>
    </citation>
    <scope>NUCLEOTIDE SEQUENCE [LARGE SCALE GENOMIC DNA]</scope>
    <source>
        <strain evidence="2 3">DAOM 197198</strain>
    </source>
</reference>
<evidence type="ECO:0008006" key="4">
    <source>
        <dbReference type="Google" id="ProtNLM"/>
    </source>
</evidence>
<reference evidence="2 3" key="2">
    <citation type="journal article" date="2018" name="New Phytol.">
        <title>High intraspecific genome diversity in the model arbuscular mycorrhizal symbiont Rhizophagus irregularis.</title>
        <authorList>
            <person name="Chen E.C.H."/>
            <person name="Morin E."/>
            <person name="Beaudet D."/>
            <person name="Noel J."/>
            <person name="Yildirir G."/>
            <person name="Ndikumana S."/>
            <person name="Charron P."/>
            <person name="St-Onge C."/>
            <person name="Giorgi J."/>
            <person name="Kruger M."/>
            <person name="Marton T."/>
            <person name="Ropars J."/>
            <person name="Grigoriev I.V."/>
            <person name="Hainaut M."/>
            <person name="Henrissat B."/>
            <person name="Roux C."/>
            <person name="Martin F."/>
            <person name="Corradi N."/>
        </authorList>
    </citation>
    <scope>NUCLEOTIDE SEQUENCE [LARGE SCALE GENOMIC DNA]</scope>
    <source>
        <strain evidence="2 3">DAOM 197198</strain>
    </source>
</reference>
<feature type="transmembrane region" description="Helical" evidence="1">
    <location>
        <begin position="113"/>
        <end position="132"/>
    </location>
</feature>
<keyword evidence="3" id="KW-1185">Reference proteome</keyword>
<feature type="transmembrane region" description="Helical" evidence="1">
    <location>
        <begin position="163"/>
        <end position="184"/>
    </location>
</feature>
<evidence type="ECO:0000256" key="1">
    <source>
        <dbReference type="SAM" id="Phobius"/>
    </source>
</evidence>
<keyword evidence="1" id="KW-0812">Transmembrane</keyword>
<dbReference type="VEuPathDB" id="FungiDB:RhiirFUN_022402"/>
<proteinExistence type="predicted"/>
<feature type="transmembrane region" description="Helical" evidence="1">
    <location>
        <begin position="75"/>
        <end position="97"/>
    </location>
</feature>
<protein>
    <recommendedName>
        <fullName evidence="4">G-protein coupled receptors family 1 profile domain-containing protein</fullName>
    </recommendedName>
</protein>
<dbReference type="Proteomes" id="UP000018888">
    <property type="component" value="Unassembled WGS sequence"/>
</dbReference>
<comment type="caution">
    <text evidence="2">The sequence shown here is derived from an EMBL/GenBank/DDBJ whole genome shotgun (WGS) entry which is preliminary data.</text>
</comment>
<name>A0A2P4NZE1_RHIID</name>
<evidence type="ECO:0000313" key="2">
    <source>
        <dbReference type="EMBL" id="POG58494.1"/>
    </source>
</evidence>
<feature type="transmembrane region" description="Helical" evidence="1">
    <location>
        <begin position="45"/>
        <end position="63"/>
    </location>
</feature>
<dbReference type="AlphaFoldDB" id="A0A2P4NZE1"/>
<dbReference type="EMBL" id="AUPC02000526">
    <property type="protein sequence ID" value="POG58494.1"/>
    <property type="molecule type" value="Genomic_DNA"/>
</dbReference>
<keyword evidence="1" id="KW-1133">Transmembrane helix</keyword>
<keyword evidence="1" id="KW-0472">Membrane</keyword>
<feature type="transmembrane region" description="Helical" evidence="1">
    <location>
        <begin position="205"/>
        <end position="231"/>
    </location>
</feature>
<feature type="transmembrane region" description="Helical" evidence="1">
    <location>
        <begin position="12"/>
        <end position="33"/>
    </location>
</feature>
<sequence length="437" mass="49236">MNYIQIQSYLGFWTGASIMMSLHNLFISVMLYKARQANASNILKIIFNFAQIVRSGANFGLYMTPKIATYIQCDALLRTIIVGNIMTRLSLLAFLILRLRQIRNVHNYRSDKWISIILFSIKVALSVPYFIFQQASTEYVPEVDIVSCHVDFFTPIPYGASGIVVEFLIDIFVTFRLVQILVNANKNVAQVSINIKSKRSVFTAVMYWNFLRLFVSFVFHFMAVLDMIYVLPEVESITIKNIIYIALSYVISADAEIVQVIEGKEGSSSGSAGTEKPLNSTHSQIENDKIVVASMKKLSFNECAKVVVLGKRLRKNDDGEEEYEEVNEYDYEDIEEIIDGTPKSSKDNNLEKDLSIEYLLFVIRLELTFETLEKVFTLGRSHDTQLQAVVDFAKVTNANSSEIDAGVGDESAPTGKEVTADGTGVGRDVVRLKKFSQ</sequence>
<organism evidence="2 3">
    <name type="scientific">Rhizophagus irregularis (strain DAOM 181602 / DAOM 197198 / MUCL 43194)</name>
    <name type="common">Arbuscular mycorrhizal fungus</name>
    <name type="synonym">Glomus intraradices</name>
    <dbReference type="NCBI Taxonomy" id="747089"/>
    <lineage>
        <taxon>Eukaryota</taxon>
        <taxon>Fungi</taxon>
        <taxon>Fungi incertae sedis</taxon>
        <taxon>Mucoromycota</taxon>
        <taxon>Glomeromycotina</taxon>
        <taxon>Glomeromycetes</taxon>
        <taxon>Glomerales</taxon>
        <taxon>Glomeraceae</taxon>
        <taxon>Rhizophagus</taxon>
    </lineage>
</organism>